<dbReference type="Proteomes" id="UP000683925">
    <property type="component" value="Unassembled WGS sequence"/>
</dbReference>
<dbReference type="EMBL" id="CAJJDP010000023">
    <property type="protein sequence ID" value="CAD8150081.1"/>
    <property type="molecule type" value="Genomic_DNA"/>
</dbReference>
<organism evidence="2 3">
    <name type="scientific">Paramecium octaurelia</name>
    <dbReference type="NCBI Taxonomy" id="43137"/>
    <lineage>
        <taxon>Eukaryota</taxon>
        <taxon>Sar</taxon>
        <taxon>Alveolata</taxon>
        <taxon>Ciliophora</taxon>
        <taxon>Intramacronucleata</taxon>
        <taxon>Oligohymenophorea</taxon>
        <taxon>Peniculida</taxon>
        <taxon>Parameciidae</taxon>
        <taxon>Paramecium</taxon>
    </lineage>
</organism>
<dbReference type="OrthoDB" id="303233at2759"/>
<keyword evidence="3" id="KW-1185">Reference proteome</keyword>
<feature type="coiled-coil region" evidence="1">
    <location>
        <begin position="51"/>
        <end position="120"/>
    </location>
</feature>
<dbReference type="AlphaFoldDB" id="A0A8S1T843"/>
<gene>
    <name evidence="2" type="ORF">POCTA_138.1.T0230154</name>
</gene>
<evidence type="ECO:0000313" key="2">
    <source>
        <dbReference type="EMBL" id="CAD8150081.1"/>
    </source>
</evidence>
<evidence type="ECO:0000256" key="1">
    <source>
        <dbReference type="SAM" id="Coils"/>
    </source>
</evidence>
<protein>
    <submittedName>
        <fullName evidence="2">Uncharacterized protein</fullName>
    </submittedName>
</protein>
<name>A0A8S1T843_PAROT</name>
<reference evidence="2" key="1">
    <citation type="submission" date="2021-01" db="EMBL/GenBank/DDBJ databases">
        <authorList>
            <consortium name="Genoscope - CEA"/>
            <person name="William W."/>
        </authorList>
    </citation>
    <scope>NUCLEOTIDE SEQUENCE</scope>
</reference>
<comment type="caution">
    <text evidence="2">The sequence shown here is derived from an EMBL/GenBank/DDBJ whole genome shotgun (WGS) entry which is preliminary data.</text>
</comment>
<feature type="coiled-coil region" evidence="1">
    <location>
        <begin position="166"/>
        <end position="257"/>
    </location>
</feature>
<accession>A0A8S1T843</accession>
<dbReference type="OMA" id="QEYKECH"/>
<proteinExistence type="predicted"/>
<keyword evidence="1" id="KW-0175">Coiled coil</keyword>
<evidence type="ECO:0000313" key="3">
    <source>
        <dbReference type="Proteomes" id="UP000683925"/>
    </source>
</evidence>
<sequence length="307" mass="37632">MASQFISSHESLRISEMRFIEQEQYYINLIREQREKMELLKNEFLKKDQVIIDMQSQLNELQDENEQLKEMYQKSIQKKDQEIYRINKLQQEKDNLIKDMIELKDMIEHLRQENDTMNTMYIRNEDQQRQFQDQLILLGEENSRLKTEIQKLDEILFQCEPLRVENEKLKEKLTYYKLEKRRLHQDMKQSKQEINKQIEEFKLVVTKDFQNEMERLQEYKECHLQLNQKLQDLEEQCQSLTDENNQLKQEIQSLYKKEESDIKMKSEIDRVRQDLMSVRQKETQKLYELFNGIMGLSSLANSREKFY</sequence>